<sequence length="363" mass="41913">MSYQDWTETDIQSLKAQEAKDLAVELLHALDTKEQGPISPGEVQMLELEFELKLRQAEKEDAQQQREHERELRQLELELEKYRAQTAESNSAADAVRQELKDVVDRIRSSEESLAINLERSTREHRLKLERLEHEFGEQREQLQGEVEQLTARRDELVEQIQRLTDIEVNVEALAEVEATIASKQATFDQQTQQLDDEVAALHFQRTKRVKEVEQTQELELARLKHEYNKHVLLLERETADRILEGLGLSAIEQGRLDSMQAELDALRAKGDQAVEVAESEARERFRREFNISGSEPFDVTALQYRQQAAADQVTRLERRIEQLETEVTEARQHIQGEPQRIATAVEAARTPIQNIVEPASKR</sequence>
<feature type="coiled-coil region" evidence="1">
    <location>
        <begin position="45"/>
        <end position="167"/>
    </location>
</feature>
<name>A0ABT7PM11_9BACT</name>
<reference evidence="2 3" key="1">
    <citation type="submission" date="2023-06" db="EMBL/GenBank/DDBJ databases">
        <title>Roseiconus lacunae JC819 isolated from Gulf of Mannar region, Tamil Nadu.</title>
        <authorList>
            <person name="Pk S."/>
            <person name="Ch S."/>
            <person name="Ch V.R."/>
        </authorList>
    </citation>
    <scope>NUCLEOTIDE SEQUENCE [LARGE SCALE GENOMIC DNA]</scope>
    <source>
        <strain evidence="2 3">JC819</strain>
    </source>
</reference>
<evidence type="ECO:0000313" key="2">
    <source>
        <dbReference type="EMBL" id="MDM4017549.1"/>
    </source>
</evidence>
<protein>
    <recommendedName>
        <fullName evidence="4">Chromosome partition protein Smc</fullName>
    </recommendedName>
</protein>
<accession>A0ABT7PM11</accession>
<feature type="coiled-coil region" evidence="1">
    <location>
        <begin position="307"/>
        <end position="334"/>
    </location>
</feature>
<comment type="caution">
    <text evidence="2">The sequence shown here is derived from an EMBL/GenBank/DDBJ whole genome shotgun (WGS) entry which is preliminary data.</text>
</comment>
<evidence type="ECO:0000313" key="3">
    <source>
        <dbReference type="Proteomes" id="UP001239462"/>
    </source>
</evidence>
<gene>
    <name evidence="2" type="ORF">QTN89_19020</name>
</gene>
<evidence type="ECO:0008006" key="4">
    <source>
        <dbReference type="Google" id="ProtNLM"/>
    </source>
</evidence>
<dbReference type="EMBL" id="JASZZN010000014">
    <property type="protein sequence ID" value="MDM4017549.1"/>
    <property type="molecule type" value="Genomic_DNA"/>
</dbReference>
<dbReference type="RefSeq" id="WP_289165033.1">
    <property type="nucleotide sequence ID" value="NZ_JASZZN010000014.1"/>
</dbReference>
<evidence type="ECO:0000256" key="1">
    <source>
        <dbReference type="SAM" id="Coils"/>
    </source>
</evidence>
<proteinExistence type="predicted"/>
<keyword evidence="3" id="KW-1185">Reference proteome</keyword>
<dbReference type="Proteomes" id="UP001239462">
    <property type="component" value="Unassembled WGS sequence"/>
</dbReference>
<keyword evidence="1" id="KW-0175">Coiled coil</keyword>
<organism evidence="2 3">
    <name type="scientific">Roseiconus lacunae</name>
    <dbReference type="NCBI Taxonomy" id="2605694"/>
    <lineage>
        <taxon>Bacteria</taxon>
        <taxon>Pseudomonadati</taxon>
        <taxon>Planctomycetota</taxon>
        <taxon>Planctomycetia</taxon>
        <taxon>Pirellulales</taxon>
        <taxon>Pirellulaceae</taxon>
        <taxon>Roseiconus</taxon>
    </lineage>
</organism>